<dbReference type="SUPFAM" id="SSF52467">
    <property type="entry name" value="DHS-like NAD/FAD-binding domain"/>
    <property type="match status" value="1"/>
</dbReference>
<dbReference type="Pfam" id="PF02146">
    <property type="entry name" value="SIR2"/>
    <property type="match status" value="1"/>
</dbReference>
<proteinExistence type="predicted"/>
<name>A0A5C7EKB4_9PROT</name>
<dbReference type="InParanoid" id="A0A5C7EKB4"/>
<dbReference type="OrthoDB" id="5290598at2"/>
<reference evidence="2 3" key="1">
    <citation type="submission" date="2019-08" db="EMBL/GenBank/DDBJ databases">
        <title>Pelomicrobium methylotrophicum gen. nov., sp. nov. a moderately thermophilic, facultatively anaerobic, lithoautotrophic and methylotrophic bacterium isolated from a terrestrial mud volcano.</title>
        <authorList>
            <person name="Slobodkina G.B."/>
            <person name="Merkel A.Y."/>
            <person name="Slobodkin A.I."/>
        </authorList>
    </citation>
    <scope>NUCLEOTIDE SEQUENCE [LARGE SCALE GENOMIC DNA]</scope>
    <source>
        <strain evidence="2 3">SM250</strain>
    </source>
</reference>
<evidence type="ECO:0000313" key="3">
    <source>
        <dbReference type="Proteomes" id="UP000321201"/>
    </source>
</evidence>
<feature type="compositionally biased region" description="Polar residues" evidence="1">
    <location>
        <begin position="130"/>
        <end position="158"/>
    </location>
</feature>
<dbReference type="Gene3D" id="3.40.50.1220">
    <property type="entry name" value="TPP-binding domain"/>
    <property type="match status" value="1"/>
</dbReference>
<sequence>MRGWRLSAISARSLLKSARASRDGDPGPSALRPHPSAPAGATGAGVSTACSIPDYRDAEGRWKRTPSLSHQEFLRSDSARRRDWAQSLIGWPRVAASRPNAAHRALAQSGPGAGFPGRPRGDRRPYPTPNATNTCSPSTASTPYWSRQRSPRPTTRCTGSRAAPGPRSSTFGPGSSGFEPAMGGTAALGMTT</sequence>
<dbReference type="AlphaFoldDB" id="A0A5C7EKB4"/>
<feature type="region of interest" description="Disordered" evidence="1">
    <location>
        <begin position="100"/>
        <end position="192"/>
    </location>
</feature>
<protein>
    <submittedName>
        <fullName evidence="2">Uncharacterized protein</fullName>
    </submittedName>
</protein>
<organism evidence="2 3">
    <name type="scientific">Pelomicrobium methylotrophicum</name>
    <dbReference type="NCBI Taxonomy" id="2602750"/>
    <lineage>
        <taxon>Bacteria</taxon>
        <taxon>Pseudomonadati</taxon>
        <taxon>Pseudomonadota</taxon>
        <taxon>Hydrogenophilia</taxon>
        <taxon>Hydrogenophilia incertae sedis</taxon>
        <taxon>Pelomicrobium</taxon>
    </lineage>
</organism>
<evidence type="ECO:0000256" key="1">
    <source>
        <dbReference type="SAM" id="MobiDB-lite"/>
    </source>
</evidence>
<comment type="caution">
    <text evidence="2">The sequence shown here is derived from an EMBL/GenBank/DDBJ whole genome shotgun (WGS) entry which is preliminary data.</text>
</comment>
<dbReference type="EMBL" id="VPFL01000003">
    <property type="protein sequence ID" value="TXF13011.1"/>
    <property type="molecule type" value="Genomic_DNA"/>
</dbReference>
<dbReference type="InterPro" id="IPR003000">
    <property type="entry name" value="Sirtuin"/>
</dbReference>
<keyword evidence="3" id="KW-1185">Reference proteome</keyword>
<accession>A0A5C7EKB4</accession>
<dbReference type="GO" id="GO:0070403">
    <property type="term" value="F:NAD+ binding"/>
    <property type="evidence" value="ECO:0007669"/>
    <property type="project" value="InterPro"/>
</dbReference>
<dbReference type="InterPro" id="IPR029035">
    <property type="entry name" value="DHS-like_NAD/FAD-binding_dom"/>
</dbReference>
<dbReference type="Proteomes" id="UP000321201">
    <property type="component" value="Unassembled WGS sequence"/>
</dbReference>
<evidence type="ECO:0000313" key="2">
    <source>
        <dbReference type="EMBL" id="TXF13011.1"/>
    </source>
</evidence>
<gene>
    <name evidence="2" type="ORF">FR698_02730</name>
</gene>
<feature type="region of interest" description="Disordered" evidence="1">
    <location>
        <begin position="16"/>
        <end position="48"/>
    </location>
</feature>